<accession>A0A655RUC2</accession>
<dbReference type="Gene3D" id="3.40.50.1980">
    <property type="entry name" value="Nitrogenase molybdenum iron protein domain"/>
    <property type="match status" value="1"/>
</dbReference>
<evidence type="ECO:0000313" key="2">
    <source>
        <dbReference type="Proteomes" id="UP000041770"/>
    </source>
</evidence>
<evidence type="ECO:0000313" key="1">
    <source>
        <dbReference type="EMBL" id="CSC71579.1"/>
    </source>
</evidence>
<reference evidence="1 2" key="1">
    <citation type="submission" date="2015-07" db="EMBL/GenBank/DDBJ databases">
        <authorList>
            <consortium name="Pathogen Informatics"/>
        </authorList>
    </citation>
    <scope>NUCLEOTIDE SEQUENCE [LARGE SCALE GENOMIC DNA]</scope>
    <source>
        <strain evidence="1 2">A316</strain>
    </source>
</reference>
<gene>
    <name evidence="1" type="ORF">ERS013200_02094</name>
</gene>
<dbReference type="AlphaFoldDB" id="A0A655RUC2"/>
<organism evidence="1 2">
    <name type="scientific">Vibrio cholerae</name>
    <dbReference type="NCBI Taxonomy" id="666"/>
    <lineage>
        <taxon>Bacteria</taxon>
        <taxon>Pseudomonadati</taxon>
        <taxon>Pseudomonadota</taxon>
        <taxon>Gammaproteobacteria</taxon>
        <taxon>Vibrionales</taxon>
        <taxon>Vibrionaceae</taxon>
        <taxon>Vibrio</taxon>
    </lineage>
</organism>
<dbReference type="EMBL" id="CWQY01000012">
    <property type="protein sequence ID" value="CSC71579.1"/>
    <property type="molecule type" value="Genomic_DNA"/>
</dbReference>
<dbReference type="Proteomes" id="UP000041770">
    <property type="component" value="Unassembled WGS sequence"/>
</dbReference>
<name>A0A655RUC2_VIBCL</name>
<sequence length="51" mass="5599">MQKSVLWRAMPFVQAGRVNSVRPVWSYGGAMSLRYSAEAITESLLAVAPQS</sequence>
<proteinExistence type="predicted"/>
<protein>
    <submittedName>
        <fullName evidence="1">Iron complex transport system substrate-binding protein</fullName>
    </submittedName>
</protein>